<evidence type="ECO:0000313" key="3">
    <source>
        <dbReference type="Proteomes" id="UP000499080"/>
    </source>
</evidence>
<comment type="caution">
    <text evidence="2">The sequence shown here is derived from an EMBL/GenBank/DDBJ whole genome shotgun (WGS) entry which is preliminary data.</text>
</comment>
<keyword evidence="3" id="KW-1185">Reference proteome</keyword>
<organism evidence="2 3">
    <name type="scientific">Araneus ventricosus</name>
    <name type="common">Orbweaver spider</name>
    <name type="synonym">Epeira ventricosa</name>
    <dbReference type="NCBI Taxonomy" id="182803"/>
    <lineage>
        <taxon>Eukaryota</taxon>
        <taxon>Metazoa</taxon>
        <taxon>Ecdysozoa</taxon>
        <taxon>Arthropoda</taxon>
        <taxon>Chelicerata</taxon>
        <taxon>Arachnida</taxon>
        <taxon>Araneae</taxon>
        <taxon>Araneomorphae</taxon>
        <taxon>Entelegynae</taxon>
        <taxon>Araneoidea</taxon>
        <taxon>Araneidae</taxon>
        <taxon>Araneus</taxon>
    </lineage>
</organism>
<evidence type="ECO:0000313" key="2">
    <source>
        <dbReference type="EMBL" id="GBN94191.1"/>
    </source>
</evidence>
<dbReference type="AlphaFoldDB" id="A0A4Y2T1V2"/>
<reference evidence="2 3" key="1">
    <citation type="journal article" date="2019" name="Sci. Rep.">
        <title>Orb-weaving spider Araneus ventricosus genome elucidates the spidroin gene catalogue.</title>
        <authorList>
            <person name="Kono N."/>
            <person name="Nakamura H."/>
            <person name="Ohtoshi R."/>
            <person name="Moran D.A.P."/>
            <person name="Shinohara A."/>
            <person name="Yoshida Y."/>
            <person name="Fujiwara M."/>
            <person name="Mori M."/>
            <person name="Tomita M."/>
            <person name="Arakawa K."/>
        </authorList>
    </citation>
    <scope>NUCLEOTIDE SEQUENCE [LARGE SCALE GENOMIC DNA]</scope>
</reference>
<sequence length="138" mass="15777">MFSFVGKLEANCDYFIPPFKSSSSDLSEFEENRQIHKIDGNYVHDDVNLILSVTTTPNRLVCYSNTSDDESSDHMRPNTPIDQNTAQFPAAPILNQQNQQLQRTQGNPNKKFFLSERKSSEKESVSHKARKRIKQGLL</sequence>
<feature type="region of interest" description="Disordered" evidence="1">
    <location>
        <begin position="62"/>
        <end position="138"/>
    </location>
</feature>
<gene>
    <name evidence="2" type="ORF">AVEN_68134_1</name>
</gene>
<feature type="compositionally biased region" description="Basic and acidic residues" evidence="1">
    <location>
        <begin position="113"/>
        <end position="126"/>
    </location>
</feature>
<proteinExistence type="predicted"/>
<name>A0A4Y2T1V2_ARAVE</name>
<feature type="compositionally biased region" description="Basic residues" evidence="1">
    <location>
        <begin position="127"/>
        <end position="138"/>
    </location>
</feature>
<accession>A0A4Y2T1V2</accession>
<protein>
    <submittedName>
        <fullName evidence="2">Uncharacterized protein</fullName>
    </submittedName>
</protein>
<evidence type="ECO:0000256" key="1">
    <source>
        <dbReference type="SAM" id="MobiDB-lite"/>
    </source>
</evidence>
<dbReference type="Proteomes" id="UP000499080">
    <property type="component" value="Unassembled WGS sequence"/>
</dbReference>
<dbReference type="EMBL" id="BGPR01025358">
    <property type="protein sequence ID" value="GBN94191.1"/>
    <property type="molecule type" value="Genomic_DNA"/>
</dbReference>